<sequence>MVVSNKSAFQLKLKYFEDISHENYKYNSANSSRRNTIELETSAFEDTKYEHVEKNNVTCNPGSEYNNSVKSLEGSKIVEPEISLSLRKTINDVRKQFLQFSSTDIDSSAEQRINTHNKKEKLNKGNRNSASLVESAQDNNVDTEEIFDDEEGEDDVLDHKVLDTDSEAKTSEYYRNLS</sequence>
<dbReference type="Proteomes" id="UP001353858">
    <property type="component" value="Unassembled WGS sequence"/>
</dbReference>
<feature type="compositionally biased region" description="Basic and acidic residues" evidence="1">
    <location>
        <begin position="157"/>
        <end position="172"/>
    </location>
</feature>
<protein>
    <submittedName>
        <fullName evidence="2">Uncharacterized protein</fullName>
    </submittedName>
</protein>
<accession>A0AAN7SH00</accession>
<feature type="compositionally biased region" description="Acidic residues" evidence="1">
    <location>
        <begin position="141"/>
        <end position="156"/>
    </location>
</feature>
<gene>
    <name evidence="2" type="ORF">RN001_007820</name>
</gene>
<keyword evidence="3" id="KW-1185">Reference proteome</keyword>
<organism evidence="2 3">
    <name type="scientific">Aquatica leii</name>
    <dbReference type="NCBI Taxonomy" id="1421715"/>
    <lineage>
        <taxon>Eukaryota</taxon>
        <taxon>Metazoa</taxon>
        <taxon>Ecdysozoa</taxon>
        <taxon>Arthropoda</taxon>
        <taxon>Hexapoda</taxon>
        <taxon>Insecta</taxon>
        <taxon>Pterygota</taxon>
        <taxon>Neoptera</taxon>
        <taxon>Endopterygota</taxon>
        <taxon>Coleoptera</taxon>
        <taxon>Polyphaga</taxon>
        <taxon>Elateriformia</taxon>
        <taxon>Elateroidea</taxon>
        <taxon>Lampyridae</taxon>
        <taxon>Luciolinae</taxon>
        <taxon>Aquatica</taxon>
    </lineage>
</organism>
<feature type="region of interest" description="Disordered" evidence="1">
    <location>
        <begin position="109"/>
        <end position="178"/>
    </location>
</feature>
<reference evidence="3" key="1">
    <citation type="submission" date="2023-01" db="EMBL/GenBank/DDBJ databases">
        <title>Key to firefly adult light organ development and bioluminescence: homeobox transcription factors regulate luciferase expression and transportation to peroxisome.</title>
        <authorList>
            <person name="Fu X."/>
        </authorList>
    </citation>
    <scope>NUCLEOTIDE SEQUENCE [LARGE SCALE GENOMIC DNA]</scope>
</reference>
<dbReference type="EMBL" id="JARPUR010000003">
    <property type="protein sequence ID" value="KAK4879674.1"/>
    <property type="molecule type" value="Genomic_DNA"/>
</dbReference>
<evidence type="ECO:0000313" key="2">
    <source>
        <dbReference type="EMBL" id="KAK4879674.1"/>
    </source>
</evidence>
<feature type="compositionally biased region" description="Polar residues" evidence="1">
    <location>
        <begin position="125"/>
        <end position="140"/>
    </location>
</feature>
<evidence type="ECO:0000256" key="1">
    <source>
        <dbReference type="SAM" id="MobiDB-lite"/>
    </source>
</evidence>
<name>A0AAN7SH00_9COLE</name>
<evidence type="ECO:0000313" key="3">
    <source>
        <dbReference type="Proteomes" id="UP001353858"/>
    </source>
</evidence>
<comment type="caution">
    <text evidence="2">The sequence shown here is derived from an EMBL/GenBank/DDBJ whole genome shotgun (WGS) entry which is preliminary data.</text>
</comment>
<dbReference type="AlphaFoldDB" id="A0AAN7SH00"/>
<proteinExistence type="predicted"/>